<dbReference type="InterPro" id="IPR027477">
    <property type="entry name" value="Succ_DH/fumarate_Rdtase_cat_sf"/>
</dbReference>
<evidence type="ECO:0000256" key="8">
    <source>
        <dbReference type="ARBA" id="ARBA00022532"/>
    </source>
</evidence>
<evidence type="ECO:0000256" key="7">
    <source>
        <dbReference type="ARBA" id="ARBA00022448"/>
    </source>
</evidence>
<comment type="subunit">
    <text evidence="4">Part of an enzyme complex containing four subunits: a flavoprotein, an iron-sulfur, cytochrome b-556, and a hydrophobic anchor protein.</text>
</comment>
<keyword evidence="13 20" id="KW-0472">Membrane</keyword>
<protein>
    <recommendedName>
        <fullName evidence="6 15">Succinate dehydrogenase flavoprotein subunit</fullName>
        <ecNumber evidence="5 20">1.3.5.1</ecNumber>
    </recommendedName>
</protein>
<dbReference type="InterPro" id="IPR036188">
    <property type="entry name" value="FAD/NAD-bd_sf"/>
</dbReference>
<evidence type="ECO:0000256" key="2">
    <source>
        <dbReference type="ARBA" id="ARBA00004894"/>
    </source>
</evidence>
<keyword evidence="7 20" id="KW-0813">Transport</keyword>
<dbReference type="PROSITE" id="PS00504">
    <property type="entry name" value="FRD_SDH_FAD_BINDING"/>
    <property type="match status" value="1"/>
</dbReference>
<dbReference type="InterPro" id="IPR030664">
    <property type="entry name" value="SdhA/FrdA/AprA"/>
</dbReference>
<dbReference type="GO" id="GO:0022900">
    <property type="term" value="P:electron transport chain"/>
    <property type="evidence" value="ECO:0007669"/>
    <property type="project" value="UniProtKB-UniRule"/>
</dbReference>
<evidence type="ECO:0000256" key="10">
    <source>
        <dbReference type="ARBA" id="ARBA00022827"/>
    </source>
</evidence>
<keyword evidence="8 20" id="KW-0816">Tricarboxylic acid cycle</keyword>
<feature type="binding site" evidence="17">
    <location>
        <position position="359"/>
    </location>
    <ligand>
        <name>substrate</name>
    </ligand>
</feature>
<dbReference type="Gene3D" id="4.10.80.40">
    <property type="entry name" value="succinate dehydrogenase protein domain"/>
    <property type="match status" value="1"/>
</dbReference>
<feature type="active site" description="Proton acceptor" evidence="16">
    <location>
        <position position="292"/>
    </location>
</feature>
<dbReference type="RefSeq" id="WP_045804840.1">
    <property type="nucleotide sequence ID" value="NZ_LANU01000002.1"/>
</dbReference>
<dbReference type="InterPro" id="IPR037099">
    <property type="entry name" value="Fum_R/Succ_DH_flav-like_C_sf"/>
</dbReference>
<evidence type="ECO:0000256" key="4">
    <source>
        <dbReference type="ARBA" id="ARBA00011294"/>
    </source>
</evidence>
<comment type="catalytic activity">
    <reaction evidence="14 20">
        <text>a quinone + succinate = fumarate + a quinol</text>
        <dbReference type="Rhea" id="RHEA:40523"/>
        <dbReference type="ChEBI" id="CHEBI:24646"/>
        <dbReference type="ChEBI" id="CHEBI:29806"/>
        <dbReference type="ChEBI" id="CHEBI:30031"/>
        <dbReference type="ChEBI" id="CHEBI:132124"/>
        <dbReference type="EC" id="1.3.5.1"/>
    </reaction>
</comment>
<dbReference type="EMBL" id="LANU01000002">
    <property type="protein sequence ID" value="KJV65557.1"/>
    <property type="molecule type" value="Genomic_DNA"/>
</dbReference>
<dbReference type="InterPro" id="IPR003953">
    <property type="entry name" value="FAD-dep_OxRdtase_2_FAD-bd"/>
</dbReference>
<feature type="binding site" evidence="18">
    <location>
        <begin position="408"/>
        <end position="409"/>
    </location>
    <ligand>
        <name>FAD</name>
        <dbReference type="ChEBI" id="CHEBI:57692"/>
    </ligand>
</feature>
<evidence type="ECO:0000256" key="11">
    <source>
        <dbReference type="ARBA" id="ARBA00022982"/>
    </source>
</evidence>
<comment type="caution">
    <text evidence="23">The sequence shown here is derived from an EMBL/GenBank/DDBJ whole genome shotgun (WGS) entry which is preliminary data.</text>
</comment>
<evidence type="ECO:0000256" key="6">
    <source>
        <dbReference type="ARBA" id="ARBA00019965"/>
    </source>
</evidence>
<evidence type="ECO:0000313" key="23">
    <source>
        <dbReference type="EMBL" id="KJV65557.1"/>
    </source>
</evidence>
<dbReference type="InterPro" id="IPR003952">
    <property type="entry name" value="FRD_SDH_FAD_BS"/>
</dbReference>
<dbReference type="Gene3D" id="3.90.700.10">
    <property type="entry name" value="Succinate dehydrogenase/fumarate reductase flavoprotein, catalytic domain"/>
    <property type="match status" value="1"/>
</dbReference>
<evidence type="ECO:0000256" key="20">
    <source>
        <dbReference type="RuleBase" id="RU362051"/>
    </source>
</evidence>
<dbReference type="PANTHER" id="PTHR11632">
    <property type="entry name" value="SUCCINATE DEHYDROGENASE 2 FLAVOPROTEIN SUBUNIT"/>
    <property type="match status" value="1"/>
</dbReference>
<evidence type="ECO:0000259" key="22">
    <source>
        <dbReference type="Pfam" id="PF02910"/>
    </source>
</evidence>
<evidence type="ECO:0000256" key="15">
    <source>
        <dbReference type="NCBIfam" id="TIGR01816"/>
    </source>
</evidence>
<comment type="subcellular location">
    <subcellularLocation>
        <location evidence="1 20">Cell inner membrane</location>
        <topology evidence="1 20">Peripheral membrane protein</topology>
        <orientation evidence="1 20">Cytoplasmic side</orientation>
    </subcellularLocation>
</comment>
<reference evidence="23 24" key="1">
    <citation type="submission" date="2015-02" db="EMBL/GenBank/DDBJ databases">
        <title>Genome Sequencing of Rickettsiales.</title>
        <authorList>
            <person name="Daugherty S.C."/>
            <person name="Su Q."/>
            <person name="Abolude K."/>
            <person name="Beier-Sexton M."/>
            <person name="Carlyon J.A."/>
            <person name="Carter R."/>
            <person name="Day N.P."/>
            <person name="Dumler S.J."/>
            <person name="Dyachenko V."/>
            <person name="Godinez A."/>
            <person name="Kurtti T.J."/>
            <person name="Lichay M."/>
            <person name="Mullins K.E."/>
            <person name="Ott S."/>
            <person name="Pappas-Brown V."/>
            <person name="Paris D.H."/>
            <person name="Patel P."/>
            <person name="Richards A.L."/>
            <person name="Sadzewicz L."/>
            <person name="Sears K."/>
            <person name="Seidman D."/>
            <person name="Sengamalay N."/>
            <person name="Stenos J."/>
            <person name="Tallon L.J."/>
            <person name="Vincent G."/>
            <person name="Fraser C.M."/>
            <person name="Munderloh U."/>
            <person name="Dunning-Hotopp J.C."/>
        </authorList>
    </citation>
    <scope>NUCLEOTIDE SEQUENCE [LARGE SCALE GENOMIC DNA]</scope>
    <source>
        <strain evidence="23 24">EmCRT</strain>
    </source>
</reference>
<dbReference type="FunFam" id="3.90.700.10:FF:000001">
    <property type="entry name" value="Mitochondrial succinate dehydrogenase flavoprotein subunit"/>
    <property type="match status" value="1"/>
</dbReference>
<dbReference type="InterPro" id="IPR015939">
    <property type="entry name" value="Fum_Rdtase/Succ_DH_flav-like_C"/>
</dbReference>
<name>A0A0F3NCZ2_9RICK</name>
<dbReference type="GO" id="GO:0006099">
    <property type="term" value="P:tricarboxylic acid cycle"/>
    <property type="evidence" value="ECO:0007669"/>
    <property type="project" value="UniProtKB-UniRule"/>
</dbReference>
<sequence>MSSSAYDIIDHEYDVVIVGAGGAGLRATFGMTNVGLSVACISKVFPTRSHTVAAQGGISAALGNVSEDDWRWHMFDTVKGSDWLGDQDAIEYMCKNAAEAVIELERYGVPFSRTSDGKIYQRPFGGMTTEFGKGKPAVRTCAASDKTGHAILHTLYQQSLKYNAKFFVEYFAIDLIMDEEGQCKGVLAWSLCDGTLHRFRAHIVVLATGGYGRIYFSATSAHTCTGDGGGMVSRINLPLEDMEFVQFHPTGIYGAGCLITEGCRGEGGYLLNSEGERFMERYAPKAKDLASRDVVSRAMTLEIREGRGVGPKKDHVYLSISHLGEKVISERLPGISETARTFAGVDVVKEPIPVLPTVHYNMGGIPTNYHGEVVTLTNSKEQVVPGLFAIGEAACVSVHGANRLGSNSLLDLVVFGRAAAIRAKELIKPGMLHVPVKKSSEEWIIDRFDALRFSKGSLRVSEIRSNMQNVMQNHAAVFRTEEVLEEGKEKIKSVAESLSEIAVEDRSMIWNSDLVEALELTNMMPQAVVTMECAANRQESRGAHAREDFPDRDDKNWMKHSLAWYNSTNCSVRIKYKDVAKTTLTDDVQYFPPQKRVY</sequence>
<dbReference type="Gene3D" id="1.20.58.100">
    <property type="entry name" value="Fumarate reductase/succinate dehydrogenase flavoprotein-like, C-terminal domain"/>
    <property type="match status" value="1"/>
</dbReference>
<evidence type="ECO:0000256" key="3">
    <source>
        <dbReference type="ARBA" id="ARBA00008040"/>
    </source>
</evidence>
<feature type="binding site" evidence="18">
    <location>
        <begin position="19"/>
        <end position="24"/>
    </location>
    <ligand>
        <name>FAD</name>
        <dbReference type="ChEBI" id="CHEBI:57692"/>
    </ligand>
</feature>
<evidence type="ECO:0000256" key="1">
    <source>
        <dbReference type="ARBA" id="ARBA00004515"/>
    </source>
</evidence>
<feature type="binding site" evidence="18">
    <location>
        <begin position="42"/>
        <end position="57"/>
    </location>
    <ligand>
        <name>FAD</name>
        <dbReference type="ChEBI" id="CHEBI:57692"/>
    </ligand>
</feature>
<feature type="binding site" evidence="17">
    <location>
        <position position="260"/>
    </location>
    <ligand>
        <name>substrate</name>
    </ligand>
</feature>
<dbReference type="Proteomes" id="UP000033546">
    <property type="component" value="Unassembled WGS sequence"/>
</dbReference>
<evidence type="ECO:0000256" key="13">
    <source>
        <dbReference type="ARBA" id="ARBA00023136"/>
    </source>
</evidence>
<dbReference type="Pfam" id="PF00890">
    <property type="entry name" value="FAD_binding_2"/>
    <property type="match status" value="1"/>
</dbReference>
<feature type="binding site" evidence="17">
    <location>
        <position position="248"/>
    </location>
    <ligand>
        <name>substrate</name>
    </ligand>
</feature>
<feature type="binding site" evidence="18">
    <location>
        <position position="392"/>
    </location>
    <ligand>
        <name>FAD</name>
        <dbReference type="ChEBI" id="CHEBI:57692"/>
    </ligand>
</feature>
<keyword evidence="11 20" id="KW-0249">Electron transport</keyword>
<dbReference type="Gene3D" id="3.50.50.60">
    <property type="entry name" value="FAD/NAD(P)-binding domain"/>
    <property type="match status" value="1"/>
</dbReference>
<feature type="modified residue" description="Tele-8alpha-FAD histidine" evidence="19">
    <location>
        <position position="50"/>
    </location>
</feature>
<evidence type="ECO:0000256" key="16">
    <source>
        <dbReference type="PIRSR" id="PIRSR000171-1"/>
    </source>
</evidence>
<evidence type="ECO:0000256" key="19">
    <source>
        <dbReference type="PIRSR" id="PIRSR611281-4"/>
    </source>
</evidence>
<dbReference type="PANTHER" id="PTHR11632:SF51">
    <property type="entry name" value="SUCCINATE DEHYDROGENASE [UBIQUINONE] FLAVOPROTEIN SUBUNIT, MITOCHONDRIAL"/>
    <property type="match status" value="1"/>
</dbReference>
<evidence type="ECO:0000256" key="5">
    <source>
        <dbReference type="ARBA" id="ARBA00012792"/>
    </source>
</evidence>
<dbReference type="FunFam" id="4.10.80.40:FF:000002">
    <property type="entry name" value="Succinate dehydrogenase [ubiquinone] flavoprotein subunit, mitochondrial"/>
    <property type="match status" value="1"/>
</dbReference>
<dbReference type="SUPFAM" id="SSF51905">
    <property type="entry name" value="FAD/NAD(P)-binding domain"/>
    <property type="match status" value="1"/>
</dbReference>
<dbReference type="InterPro" id="IPR011281">
    <property type="entry name" value="Succ_DH_flav_su_fwd"/>
</dbReference>
<organism evidence="23 24">
    <name type="scientific">Ehrlichia cf. muris str. EmCRT</name>
    <dbReference type="NCBI Taxonomy" id="1359167"/>
    <lineage>
        <taxon>Bacteria</taxon>
        <taxon>Pseudomonadati</taxon>
        <taxon>Pseudomonadota</taxon>
        <taxon>Alphaproteobacteria</taxon>
        <taxon>Rickettsiales</taxon>
        <taxon>Anaplasmataceae</taxon>
        <taxon>Ehrlichia</taxon>
    </lineage>
</organism>
<dbReference type="SUPFAM" id="SSF46977">
    <property type="entry name" value="Succinate dehydrogenase/fumarate reductase flavoprotein C-terminal domain"/>
    <property type="match status" value="1"/>
</dbReference>
<dbReference type="AlphaFoldDB" id="A0A0F3NCZ2"/>
<keyword evidence="20" id="KW-1003">Cell membrane</keyword>
<feature type="binding site" evidence="17">
    <location>
        <position position="403"/>
    </location>
    <ligand>
        <name>substrate</name>
    </ligand>
</feature>
<dbReference type="FunFam" id="1.20.58.100:FF:000001">
    <property type="entry name" value="Succinate dehydrogenase flavoprotein subunit (SdhA)"/>
    <property type="match status" value="1"/>
</dbReference>
<comment type="similarity">
    <text evidence="3 20">Belongs to the FAD-dependent oxidoreductase 2 family. FRD/SDH subfamily.</text>
</comment>
<evidence type="ECO:0000313" key="24">
    <source>
        <dbReference type="Proteomes" id="UP000033546"/>
    </source>
</evidence>
<feature type="binding site" evidence="18">
    <location>
        <position position="227"/>
    </location>
    <ligand>
        <name>FAD</name>
        <dbReference type="ChEBI" id="CHEBI:57692"/>
    </ligand>
</feature>
<evidence type="ECO:0000256" key="14">
    <source>
        <dbReference type="ARBA" id="ARBA00049220"/>
    </source>
</evidence>
<dbReference type="InterPro" id="IPR014006">
    <property type="entry name" value="Succ_Dhase_FrdA_Gneg"/>
</dbReference>
<dbReference type="NCBIfam" id="TIGR01816">
    <property type="entry name" value="sdhA_forward"/>
    <property type="match status" value="1"/>
</dbReference>
<keyword evidence="9 18" id="KW-0285">Flavoprotein</keyword>
<feature type="domain" description="FAD-dependent oxidoreductase 2 FAD-binding" evidence="21">
    <location>
        <begin position="14"/>
        <end position="409"/>
    </location>
</feature>
<dbReference type="PIRSF" id="PIRSF000171">
    <property type="entry name" value="SDHA_APRA_LASPO"/>
    <property type="match status" value="1"/>
</dbReference>
<evidence type="ECO:0000256" key="17">
    <source>
        <dbReference type="PIRSR" id="PIRSR611281-2"/>
    </source>
</evidence>
<evidence type="ECO:0000256" key="9">
    <source>
        <dbReference type="ARBA" id="ARBA00022630"/>
    </source>
</evidence>
<gene>
    <name evidence="23" type="primary">sdhA</name>
    <name evidence="23" type="ORF">EMUCRT_0502</name>
</gene>
<dbReference type="GO" id="GO:0008177">
    <property type="term" value="F:succinate dehydrogenase (quinone) activity"/>
    <property type="evidence" value="ECO:0007669"/>
    <property type="project" value="UniProtKB-EC"/>
</dbReference>
<feature type="domain" description="Fumarate reductase/succinate dehydrogenase flavoprotein-like C-terminal" evidence="22">
    <location>
        <begin position="464"/>
        <end position="598"/>
    </location>
</feature>
<dbReference type="GO" id="GO:0005886">
    <property type="term" value="C:plasma membrane"/>
    <property type="evidence" value="ECO:0007669"/>
    <property type="project" value="UniProtKB-SubCell"/>
</dbReference>
<evidence type="ECO:0000256" key="12">
    <source>
        <dbReference type="ARBA" id="ARBA00023002"/>
    </source>
</evidence>
<comment type="cofactor">
    <cofactor evidence="18">
        <name>FAD</name>
        <dbReference type="ChEBI" id="CHEBI:57692"/>
    </cofactor>
    <text evidence="18">Flavinylated by SdhE, about 5% flavinylation occurs in the absence of SdhE.</text>
</comment>
<keyword evidence="12 20" id="KW-0560">Oxidoreductase</keyword>
<keyword evidence="10 18" id="KW-0274">FAD</keyword>
<keyword evidence="20" id="KW-0997">Cell inner membrane</keyword>
<dbReference type="GO" id="GO:0050660">
    <property type="term" value="F:flavin adenine dinucleotide binding"/>
    <property type="evidence" value="ECO:0007669"/>
    <property type="project" value="UniProtKB-UniRule"/>
</dbReference>
<dbReference type="NCBIfam" id="TIGR01812">
    <property type="entry name" value="sdhA_frdA_Gneg"/>
    <property type="match status" value="1"/>
</dbReference>
<dbReference type="UniPathway" id="UPA00223">
    <property type="reaction ID" value="UER01005"/>
</dbReference>
<comment type="pathway">
    <text evidence="2 20">Carbohydrate metabolism; tricarboxylic acid cycle; fumarate from succinate (bacterial route): step 1/1.</text>
</comment>
<evidence type="ECO:0000256" key="18">
    <source>
        <dbReference type="PIRSR" id="PIRSR611281-3"/>
    </source>
</evidence>
<dbReference type="PATRIC" id="fig|1359167.3.peg.486"/>
<evidence type="ECO:0000259" key="21">
    <source>
        <dbReference type="Pfam" id="PF00890"/>
    </source>
</evidence>
<accession>A0A0F3NCZ2</accession>
<proteinExistence type="inferred from homology"/>
<dbReference type="GO" id="GO:0009055">
    <property type="term" value="F:electron transfer activity"/>
    <property type="evidence" value="ECO:0007669"/>
    <property type="project" value="TreeGrafter"/>
</dbReference>
<dbReference type="EC" id="1.3.5.1" evidence="5 20"/>
<dbReference type="SUPFAM" id="SSF56425">
    <property type="entry name" value="Succinate dehydrogenase/fumarate reductase flavoprotein, catalytic domain"/>
    <property type="match status" value="1"/>
</dbReference>
<dbReference type="Pfam" id="PF02910">
    <property type="entry name" value="Succ_DH_flav_C"/>
    <property type="match status" value="1"/>
</dbReference>